<dbReference type="EMBL" id="JXRP01000016">
    <property type="protein sequence ID" value="KIL46782.1"/>
    <property type="molecule type" value="Genomic_DNA"/>
</dbReference>
<sequence length="276" mass="31275">MESRVELYAYLDSIEKWEKDQGGLWFWEKVSRLPFKLLDRFTPQKLQEKIGLLLDEVGHFVQNGGKYLTNQSGIIKKINDKTPNHAIEALADFKHVSIETMNTVAKGLRQSSGNIATAQGASTGIGGLFTLAADIPLLLGLSFKTLQDIAVSYGYDPTEKTERIFIIKCLQFASSDIIGKQAVLNDLMSLVDQKERPKEMMSLLQGWREVVFTYRDSIGWKKLFQLVPIAGMIFGAFANRTMIHDIAETGAMLYQKRRVLERLHECQTIEQQQNDL</sequence>
<comment type="caution">
    <text evidence="1">The sequence shown here is derived from an EMBL/GenBank/DDBJ whole genome shotgun (WGS) entry which is preliminary data.</text>
</comment>
<proteinExistence type="predicted"/>
<accession>A0A0C2VCU8</accession>
<organism evidence="1 2">
    <name type="scientific">Jeotgalibacillus soli</name>
    <dbReference type="NCBI Taxonomy" id="889306"/>
    <lineage>
        <taxon>Bacteria</taxon>
        <taxon>Bacillati</taxon>
        <taxon>Bacillota</taxon>
        <taxon>Bacilli</taxon>
        <taxon>Bacillales</taxon>
        <taxon>Caryophanaceae</taxon>
        <taxon>Jeotgalibacillus</taxon>
    </lineage>
</organism>
<reference evidence="1 2" key="1">
    <citation type="submission" date="2015-01" db="EMBL/GenBank/DDBJ databases">
        <title>Genome sequencing of Jeotgalibacillus soli.</title>
        <authorList>
            <person name="Goh K.M."/>
            <person name="Chan K.-G."/>
            <person name="Yaakop A.S."/>
            <person name="Ee R."/>
            <person name="Gan H.M."/>
            <person name="Chan C.S."/>
        </authorList>
    </citation>
    <scope>NUCLEOTIDE SEQUENCE [LARGE SCALE GENOMIC DNA]</scope>
    <source>
        <strain evidence="1 2">P9</strain>
    </source>
</reference>
<dbReference type="InterPro" id="IPR024787">
    <property type="entry name" value="EcsC"/>
</dbReference>
<dbReference type="PATRIC" id="fig|889306.3.peg.1915"/>
<gene>
    <name evidence="1" type="ORF">KP78_19000</name>
</gene>
<keyword evidence="2" id="KW-1185">Reference proteome</keyword>
<dbReference type="Proteomes" id="UP000031938">
    <property type="component" value="Unassembled WGS sequence"/>
</dbReference>
<dbReference type="PANTHER" id="PTHR41260">
    <property type="entry name" value="PROTEIN ECSC"/>
    <property type="match status" value="1"/>
</dbReference>
<dbReference type="RefSeq" id="WP_041088187.1">
    <property type="nucleotide sequence ID" value="NZ_JXRP01000016.1"/>
</dbReference>
<evidence type="ECO:0000313" key="2">
    <source>
        <dbReference type="Proteomes" id="UP000031938"/>
    </source>
</evidence>
<evidence type="ECO:0000313" key="1">
    <source>
        <dbReference type="EMBL" id="KIL46782.1"/>
    </source>
</evidence>
<dbReference type="AlphaFoldDB" id="A0A0C2VCU8"/>
<protein>
    <recommendedName>
        <fullName evidence="3">EcsC family protein</fullName>
    </recommendedName>
</protein>
<dbReference type="OrthoDB" id="2737310at2"/>
<evidence type="ECO:0008006" key="3">
    <source>
        <dbReference type="Google" id="ProtNLM"/>
    </source>
</evidence>
<name>A0A0C2VCU8_9BACL</name>
<dbReference type="STRING" id="889306.KP78_19000"/>
<dbReference type="PANTHER" id="PTHR41260:SF1">
    <property type="entry name" value="PROTEIN ECSC"/>
    <property type="match status" value="1"/>
</dbReference>
<dbReference type="Pfam" id="PF12787">
    <property type="entry name" value="EcsC"/>
    <property type="match status" value="1"/>
</dbReference>